<keyword evidence="10 19" id="KW-0862">Zinc</keyword>
<dbReference type="SUPFAM" id="SSF47090">
    <property type="entry name" value="PGBD-like"/>
    <property type="match status" value="1"/>
</dbReference>
<feature type="binding site" evidence="20">
    <location>
        <position position="197"/>
    </location>
    <ligand>
        <name>Ca(2+)</name>
        <dbReference type="ChEBI" id="CHEBI:29108"/>
        <label>3</label>
    </ligand>
</feature>
<dbReference type="PANTHER" id="PTHR10201">
    <property type="entry name" value="MATRIX METALLOPROTEINASE"/>
    <property type="match status" value="1"/>
</dbReference>
<feature type="repeat" description="Hemopexin" evidence="24">
    <location>
        <begin position="278"/>
        <end position="327"/>
    </location>
</feature>
<dbReference type="InterPro" id="IPR036375">
    <property type="entry name" value="Hemopexin-like_dom_sf"/>
</dbReference>
<comment type="cofactor">
    <cofactor evidence="20">
        <name>Ca(2+)</name>
        <dbReference type="ChEBI" id="CHEBI:29108"/>
    </cofactor>
    <text evidence="20">Can bind about 5 Ca(2+) ions per subunit.</text>
</comment>
<dbReference type="SUPFAM" id="SSF55486">
    <property type="entry name" value="Metalloproteases ('zincins'), catalytic domain"/>
    <property type="match status" value="1"/>
</dbReference>
<evidence type="ECO:0000256" key="7">
    <source>
        <dbReference type="ARBA" id="ARBA00022729"/>
    </source>
</evidence>
<keyword evidence="13" id="KW-0177">Collagen degradation</keyword>
<feature type="binding site" evidence="20">
    <location>
        <position position="334"/>
    </location>
    <ligand>
        <name>Ca(2+)</name>
        <dbReference type="ChEBI" id="CHEBI:29108"/>
        <label>5</label>
    </ligand>
</feature>
<comment type="cofactor">
    <cofactor evidence="20">
        <name>Zn(2+)</name>
        <dbReference type="ChEBI" id="CHEBI:29105"/>
    </cofactor>
    <text evidence="20">Binds 2 Zn(2+) ions per subunit.</text>
</comment>
<dbReference type="PIRSF" id="PIRSF001191">
    <property type="entry name" value="Peptidase_M10A_matrix"/>
    <property type="match status" value="1"/>
</dbReference>
<dbReference type="InterPro" id="IPR006026">
    <property type="entry name" value="Peptidase_Metallo"/>
</dbReference>
<keyword evidence="3" id="KW-0964">Secreted</keyword>
<accession>A0A9Y3RDK4</accession>
<dbReference type="Pfam" id="PF00413">
    <property type="entry name" value="Peptidase_M10"/>
    <property type="match status" value="1"/>
</dbReference>
<feature type="short sequence motif" description="Cysteine switch" evidence="23">
    <location>
        <begin position="92"/>
        <end position="99"/>
    </location>
</feature>
<evidence type="ECO:0000256" key="16">
    <source>
        <dbReference type="ARBA" id="ARBA00036005"/>
    </source>
</evidence>
<feature type="binding site" evidence="19">
    <location>
        <position position="221"/>
    </location>
    <ligand>
        <name>Zn(2+)</name>
        <dbReference type="ChEBI" id="CHEBI:29105"/>
        <label>2</label>
        <note>catalytic</note>
    </ligand>
</feature>
<feature type="binding site" evidence="20">
    <location>
        <position position="235"/>
    </location>
    <ligand>
        <name>Zn(2+)</name>
        <dbReference type="ChEBI" id="CHEBI:29105"/>
        <label>2</label>
        <note>catalytic</note>
    </ligand>
</feature>
<dbReference type="Gene3D" id="3.40.390.10">
    <property type="entry name" value="Collagenase (Catalytic Domain)"/>
    <property type="match status" value="1"/>
</dbReference>
<evidence type="ECO:0000256" key="11">
    <source>
        <dbReference type="ARBA" id="ARBA00022837"/>
    </source>
</evidence>
<feature type="binding site" evidence="20">
    <location>
        <position position="169"/>
    </location>
    <ligand>
        <name>Zn(2+)</name>
        <dbReference type="ChEBI" id="CHEBI:29105"/>
        <label>1</label>
    </ligand>
</feature>
<evidence type="ECO:0000256" key="15">
    <source>
        <dbReference type="ARBA" id="ARBA00023157"/>
    </source>
</evidence>
<dbReference type="PANTHER" id="PTHR10201:SF151">
    <property type="entry name" value="INTERSTITIAL COLLAGENASE"/>
    <property type="match status" value="1"/>
</dbReference>
<evidence type="ECO:0000256" key="17">
    <source>
        <dbReference type="ARBA" id="ARBA00038924"/>
    </source>
</evidence>
<protein>
    <recommendedName>
        <fullName evidence="17">interstitial collagenase</fullName>
        <ecNumber evidence="17">3.4.24.7</ecNumber>
    </recommendedName>
</protein>
<feature type="binding site" evidence="20">
    <location>
        <position position="174"/>
    </location>
    <ligand>
        <name>Ca(2+)</name>
        <dbReference type="ChEBI" id="CHEBI:29108"/>
        <label>3</label>
    </ligand>
</feature>
<gene>
    <name evidence="28" type="primary">LOC102203459</name>
</gene>
<evidence type="ECO:0000256" key="1">
    <source>
        <dbReference type="ARBA" id="ARBA00004498"/>
    </source>
</evidence>
<dbReference type="GO" id="GO:0008270">
    <property type="term" value="F:zinc ion binding"/>
    <property type="evidence" value="ECO:0007669"/>
    <property type="project" value="InterPro"/>
</dbReference>
<feature type="binding site" evidence="20">
    <location>
        <position position="200"/>
    </location>
    <ligand>
        <name>Ca(2+)</name>
        <dbReference type="ChEBI" id="CHEBI:29108"/>
        <label>1</label>
    </ligand>
</feature>
<feature type="binding site" evidence="20">
    <location>
        <position position="200"/>
    </location>
    <ligand>
        <name>Ca(2+)</name>
        <dbReference type="ChEBI" id="CHEBI:29108"/>
        <label>3</label>
    </ligand>
</feature>
<feature type="active site" evidence="18">
    <location>
        <position position="218"/>
    </location>
</feature>
<keyword evidence="12" id="KW-0482">Metalloprotease</keyword>
<dbReference type="EC" id="3.4.24.7" evidence="17"/>
<evidence type="ECO:0000259" key="26">
    <source>
        <dbReference type="SMART" id="SM00235"/>
    </source>
</evidence>
<dbReference type="InterPro" id="IPR024079">
    <property type="entry name" value="MetalloPept_cat_dom_sf"/>
</dbReference>
<dbReference type="FunFam" id="3.40.390.10:FF:000007">
    <property type="entry name" value="Collagenase 3"/>
    <property type="match status" value="1"/>
</dbReference>
<proteinExistence type="inferred from homology"/>
<comment type="catalytic activity">
    <reaction evidence="16">
        <text>Cleavage of the triple helix of collagen at about three-quarters of the length of the molecule from the N-terminus, at 775-Gly-|-Ile-776 in the alpha1(I) chain. Cleaves synthetic substrates and alpha-macroglobulins at bonds where P1' is a hydrophobic residue.</text>
        <dbReference type="EC" id="3.4.24.7"/>
    </reaction>
</comment>
<dbReference type="InterPro" id="IPR018487">
    <property type="entry name" value="Hemopexin-like_repeat"/>
</dbReference>
<feature type="binding site" evidence="20">
    <location>
        <position position="382"/>
    </location>
    <ligand>
        <name>Ca(2+)</name>
        <dbReference type="ChEBI" id="CHEBI:29108"/>
        <label>5</label>
    </ligand>
</feature>
<dbReference type="InterPro" id="IPR036365">
    <property type="entry name" value="PGBD-like_sf"/>
</dbReference>
<feature type="modified residue" description="Phosphotyrosine; by PKDCC" evidence="22">
    <location>
        <position position="363"/>
    </location>
</feature>
<sequence length="471" mass="53456">MALPLRIADLPKKPPPGPSAADQEFAEEYLRHFYGYQPKAERQKRTTDISKDDDSTTGSCDKKTKVQEMQRYFGLLPSGELTEETLAVMKKPRCGLSDVEQVGETVRWKKKRISYRTVSKKLPIPALKAQKVFRRAWKLWSNVTPLKFRNRIMTVADIDIFFYSGDHNDSSPFDGRGGVLAHAFMPGLQIGGDVHFDSDEDWSFNSTGINLFAVAIHEFGHALGLSHSSDPGAIMYPAYNFDPNYEPQLSFDDVKNIQKLYGPNEDIIVPGPTAPTTPDACDSTMVLDAVATLRREMLFFKDRFFWRNHPQSNTPQQTLITNFWPDAPVDIDAAYESQQSDRVLLFKDQKVWAFSGYDLVSGYPKPISSFGLPKTVKKVDAALYDEQSGKTLFFVGSEYYSYNEATKKMDKGFPKQVDETFLGMTSKVTAALQQGGYTYLYSGPQMFEYAMWSGRLYRVLRNSYFLPCTKY</sequence>
<dbReference type="PROSITE" id="PS51642">
    <property type="entry name" value="HEMOPEXIN_2"/>
    <property type="match status" value="3"/>
</dbReference>
<dbReference type="InterPro" id="IPR021190">
    <property type="entry name" value="Pept_M10A"/>
</dbReference>
<dbReference type="PRINTS" id="PR00138">
    <property type="entry name" value="MATRIXIN"/>
</dbReference>
<dbReference type="Pfam" id="PF00045">
    <property type="entry name" value="Hemopexin"/>
    <property type="match status" value="3"/>
</dbReference>
<evidence type="ECO:0000256" key="9">
    <source>
        <dbReference type="ARBA" id="ARBA00022801"/>
    </source>
</evidence>
<feature type="binding site" evidence="20">
    <location>
        <position position="157"/>
    </location>
    <ligand>
        <name>Ca(2+)</name>
        <dbReference type="ChEBI" id="CHEBI:29108"/>
        <label>2</label>
    </ligand>
</feature>
<evidence type="ECO:0000256" key="14">
    <source>
        <dbReference type="ARBA" id="ARBA00023145"/>
    </source>
</evidence>
<evidence type="ECO:0000256" key="19">
    <source>
        <dbReference type="PIRSR" id="PIRSR001191-2"/>
    </source>
</evidence>
<evidence type="ECO:0000256" key="24">
    <source>
        <dbReference type="PROSITE-ProRule" id="PRU01011"/>
    </source>
</evidence>
<feature type="binding site" evidence="20">
    <location>
        <position position="332"/>
    </location>
    <ligand>
        <name>Ca(2+)</name>
        <dbReference type="ChEBI" id="CHEBI:29108"/>
        <label>4</label>
    </ligand>
</feature>
<feature type="binding site" evidence="19">
    <location>
        <position position="217"/>
    </location>
    <ligand>
        <name>Zn(2+)</name>
        <dbReference type="ChEBI" id="CHEBI:29105"/>
        <label>2</label>
        <note>catalytic</note>
    </ligand>
</feature>
<dbReference type="GO" id="GO:0031012">
    <property type="term" value="C:extracellular matrix"/>
    <property type="evidence" value="ECO:0007669"/>
    <property type="project" value="InterPro"/>
</dbReference>
<keyword evidence="6 19" id="KW-0479">Metal-binding</keyword>
<keyword evidence="27" id="KW-1185">Reference proteome</keyword>
<keyword evidence="8" id="KW-0677">Repeat</keyword>
<evidence type="ECO:0000256" key="12">
    <source>
        <dbReference type="ARBA" id="ARBA00023049"/>
    </source>
</evidence>
<feature type="region of interest" description="Disordered" evidence="25">
    <location>
        <begin position="36"/>
        <end position="62"/>
    </location>
</feature>
<feature type="binding site" evidence="20">
    <location>
        <position position="167"/>
    </location>
    <ligand>
        <name>Zn(2+)</name>
        <dbReference type="ChEBI" id="CHEBI:29105"/>
        <label>1</label>
    </ligand>
</feature>
<dbReference type="InterPro" id="IPR000585">
    <property type="entry name" value="Hemopexin-like_dom"/>
</dbReference>
<keyword evidence="11 20" id="KW-0106">Calcium</keyword>
<evidence type="ECO:0000256" key="20">
    <source>
        <dbReference type="PIRSR" id="PIRSR621190-2"/>
    </source>
</evidence>
<dbReference type="SUPFAM" id="SSF50923">
    <property type="entry name" value="Hemopexin-like domain"/>
    <property type="match status" value="1"/>
</dbReference>
<feature type="domain" description="Peptidase metallopeptidase" evidence="26">
    <location>
        <begin position="104"/>
        <end position="263"/>
    </location>
</feature>
<evidence type="ECO:0000256" key="8">
    <source>
        <dbReference type="ARBA" id="ARBA00022737"/>
    </source>
</evidence>
<dbReference type="RefSeq" id="XP_005740221.1">
    <property type="nucleotide sequence ID" value="XM_005740164.2"/>
</dbReference>
<evidence type="ECO:0000256" key="6">
    <source>
        <dbReference type="ARBA" id="ARBA00022723"/>
    </source>
</evidence>
<dbReference type="InterPro" id="IPR033739">
    <property type="entry name" value="M10A_MMP"/>
</dbReference>
<evidence type="ECO:0000256" key="25">
    <source>
        <dbReference type="SAM" id="MobiDB-lite"/>
    </source>
</evidence>
<feature type="repeat" description="Hemopexin" evidence="24">
    <location>
        <begin position="328"/>
        <end position="374"/>
    </location>
</feature>
<evidence type="ECO:0000256" key="18">
    <source>
        <dbReference type="PIRSR" id="PIRSR001191-1"/>
    </source>
</evidence>
<dbReference type="Gene3D" id="2.110.10.10">
    <property type="entry name" value="Hemopexin-like domain"/>
    <property type="match status" value="1"/>
</dbReference>
<feature type="region of interest" description="Disordered" evidence="25">
    <location>
        <begin position="1"/>
        <end position="24"/>
    </location>
</feature>
<dbReference type="FunFam" id="2.110.10.10:FF:000002">
    <property type="entry name" value="Matrix metallopeptidase 3"/>
    <property type="match status" value="1"/>
</dbReference>
<dbReference type="AlphaFoldDB" id="A0A9Y3RDK4"/>
<dbReference type="SMART" id="SM00120">
    <property type="entry name" value="HX"/>
    <property type="match status" value="4"/>
</dbReference>
<evidence type="ECO:0000256" key="5">
    <source>
        <dbReference type="ARBA" id="ARBA00022670"/>
    </source>
</evidence>
<comment type="similarity">
    <text evidence="2">Belongs to the peptidase M10A family.</text>
</comment>
<keyword evidence="9" id="KW-0378">Hydrolase</keyword>
<dbReference type="GeneID" id="102203459"/>
<feature type="binding site" evidence="20">
    <location>
        <position position="288"/>
    </location>
    <ligand>
        <name>Ca(2+)</name>
        <dbReference type="ChEBI" id="CHEBI:29108"/>
        <label>4</label>
    </ligand>
</feature>
<dbReference type="GO" id="GO:0004222">
    <property type="term" value="F:metalloendopeptidase activity"/>
    <property type="evidence" value="ECO:0007669"/>
    <property type="project" value="UniProtKB-EC"/>
</dbReference>
<evidence type="ECO:0000313" key="28">
    <source>
        <dbReference type="RefSeq" id="XP_005740221.1"/>
    </source>
</evidence>
<feature type="binding site" evidence="20">
    <location>
        <position position="175"/>
    </location>
    <ligand>
        <name>Ca(2+)</name>
        <dbReference type="ChEBI" id="CHEBI:29108"/>
        <label>3</label>
    </ligand>
</feature>
<keyword evidence="14" id="KW-0865">Zymogen</keyword>
<comment type="subcellular location">
    <subcellularLocation>
        <location evidence="1">Secreted</location>
        <location evidence="1">Extracellular space</location>
        <location evidence="1">Extracellular matrix</location>
    </subcellularLocation>
</comment>
<evidence type="ECO:0000256" key="3">
    <source>
        <dbReference type="ARBA" id="ARBA00022525"/>
    </source>
</evidence>
<dbReference type="GO" id="GO:0006508">
    <property type="term" value="P:proteolysis"/>
    <property type="evidence" value="ECO:0007669"/>
    <property type="project" value="UniProtKB-KW"/>
</dbReference>
<dbReference type="GO" id="GO:0030574">
    <property type="term" value="P:collagen catabolic process"/>
    <property type="evidence" value="ECO:0007669"/>
    <property type="project" value="UniProtKB-KW"/>
</dbReference>
<name>A0A9Y3RDK4_9CICH</name>
<feature type="binding site" description="in inhibited form" evidence="20">
    <location>
        <position position="94"/>
    </location>
    <ligand>
        <name>Zn(2+)</name>
        <dbReference type="ChEBI" id="CHEBI:29105"/>
        <label>2</label>
        <note>catalytic</note>
    </ligand>
</feature>
<keyword evidence="15 21" id="KW-1015">Disulfide bond</keyword>
<dbReference type="Proteomes" id="UP000695023">
    <property type="component" value="Unplaced"/>
</dbReference>
<feature type="binding site" evidence="19">
    <location>
        <position position="227"/>
    </location>
    <ligand>
        <name>Zn(2+)</name>
        <dbReference type="ChEBI" id="CHEBI:29105"/>
        <label>2</label>
        <note>catalytic</note>
    </ligand>
</feature>
<dbReference type="GO" id="GO:0030198">
    <property type="term" value="P:extracellular matrix organization"/>
    <property type="evidence" value="ECO:0007669"/>
    <property type="project" value="TreeGrafter"/>
</dbReference>
<evidence type="ECO:0000256" key="22">
    <source>
        <dbReference type="PIRSR" id="PIRSR621190-4"/>
    </source>
</evidence>
<feature type="compositionally biased region" description="Basic and acidic residues" evidence="25">
    <location>
        <begin position="39"/>
        <end position="62"/>
    </location>
</feature>
<evidence type="ECO:0000256" key="23">
    <source>
        <dbReference type="PIRSR" id="PIRSR621190-5"/>
    </source>
</evidence>
<feature type="binding site" evidence="20">
    <location>
        <position position="191"/>
    </location>
    <ligand>
        <name>Ca(2+)</name>
        <dbReference type="ChEBI" id="CHEBI:29108"/>
        <label>2</label>
    </ligand>
</feature>
<evidence type="ECO:0000256" key="4">
    <source>
        <dbReference type="ARBA" id="ARBA00022530"/>
    </source>
</evidence>
<feature type="repeat" description="Hemopexin" evidence="24">
    <location>
        <begin position="376"/>
        <end position="424"/>
    </location>
</feature>
<dbReference type="CDD" id="cd00094">
    <property type="entry name" value="HX"/>
    <property type="match status" value="1"/>
</dbReference>
<keyword evidence="4" id="KW-0272">Extracellular matrix</keyword>
<organism evidence="27 28">
    <name type="scientific">Pundamilia nyererei</name>
    <dbReference type="NCBI Taxonomy" id="303518"/>
    <lineage>
        <taxon>Eukaryota</taxon>
        <taxon>Metazoa</taxon>
        <taxon>Chordata</taxon>
        <taxon>Craniata</taxon>
        <taxon>Vertebrata</taxon>
        <taxon>Euteleostomi</taxon>
        <taxon>Actinopterygii</taxon>
        <taxon>Neopterygii</taxon>
        <taxon>Teleostei</taxon>
        <taxon>Neoteleostei</taxon>
        <taxon>Acanthomorphata</taxon>
        <taxon>Ovalentaria</taxon>
        <taxon>Cichlomorphae</taxon>
        <taxon>Cichliformes</taxon>
        <taxon>Cichlidae</taxon>
        <taxon>African cichlids</taxon>
        <taxon>Pseudocrenilabrinae</taxon>
        <taxon>Haplochromini</taxon>
        <taxon>Pundamilia</taxon>
    </lineage>
</organism>
<feature type="binding site" evidence="20">
    <location>
        <position position="182"/>
    </location>
    <ligand>
        <name>Zn(2+)</name>
        <dbReference type="ChEBI" id="CHEBI:29105"/>
        <label>1</label>
    </ligand>
</feature>
<feature type="disulfide bond" evidence="21">
    <location>
        <begin position="281"/>
        <end position="468"/>
    </location>
</feature>
<dbReference type="CDD" id="cd04278">
    <property type="entry name" value="ZnMc_MMP"/>
    <property type="match status" value="1"/>
</dbReference>
<evidence type="ECO:0000256" key="2">
    <source>
        <dbReference type="ARBA" id="ARBA00010370"/>
    </source>
</evidence>
<dbReference type="InterPro" id="IPR018486">
    <property type="entry name" value="Hemopexin_CS"/>
</dbReference>
<keyword evidence="5" id="KW-0645">Protease</keyword>
<evidence type="ECO:0000256" key="13">
    <source>
        <dbReference type="ARBA" id="ARBA00023105"/>
    </source>
</evidence>
<dbReference type="InterPro" id="IPR001818">
    <property type="entry name" value="Pept_M10_metallopeptidase"/>
</dbReference>
<evidence type="ECO:0000256" key="21">
    <source>
        <dbReference type="PIRSR" id="PIRSR621190-3"/>
    </source>
</evidence>
<keyword evidence="7" id="KW-0732">Signal</keyword>
<dbReference type="PROSITE" id="PS00024">
    <property type="entry name" value="HEMOPEXIN"/>
    <property type="match status" value="1"/>
</dbReference>
<feature type="binding site" evidence="20">
    <location>
        <position position="195"/>
    </location>
    <ligand>
        <name>Zn(2+)</name>
        <dbReference type="ChEBI" id="CHEBI:29105"/>
        <label>1</label>
    </ligand>
</feature>
<dbReference type="SMART" id="SM00235">
    <property type="entry name" value="ZnMc"/>
    <property type="match status" value="1"/>
</dbReference>
<feature type="binding site" evidence="20">
    <location>
        <position position="193"/>
    </location>
    <ligand>
        <name>Ca(2+)</name>
        <dbReference type="ChEBI" id="CHEBI:29108"/>
        <label>2</label>
    </ligand>
</feature>
<reference evidence="28" key="1">
    <citation type="submission" date="2025-08" db="UniProtKB">
        <authorList>
            <consortium name="RefSeq"/>
        </authorList>
    </citation>
    <scope>IDENTIFICATION</scope>
</reference>
<evidence type="ECO:0000313" key="27">
    <source>
        <dbReference type="Proteomes" id="UP000695023"/>
    </source>
</evidence>
<evidence type="ECO:0000256" key="10">
    <source>
        <dbReference type="ARBA" id="ARBA00022833"/>
    </source>
</evidence>